<dbReference type="PROSITE" id="PS50090">
    <property type="entry name" value="MYB_LIKE"/>
    <property type="match status" value="1"/>
</dbReference>
<dbReference type="PANTHER" id="PTHR46734:SF1">
    <property type="entry name" value="TELOMERIC REPEAT-BINDING FACTOR 1"/>
    <property type="match status" value="1"/>
</dbReference>
<name>A0A9W6ZRL4_9STRA</name>
<gene>
    <name evidence="4" type="ORF">TrLO_g5103</name>
</gene>
<dbReference type="CDD" id="cd00167">
    <property type="entry name" value="SANT"/>
    <property type="match status" value="1"/>
</dbReference>
<feature type="domain" description="HTH myb-type" evidence="3">
    <location>
        <begin position="92"/>
        <end position="132"/>
    </location>
</feature>
<dbReference type="InterPro" id="IPR052450">
    <property type="entry name" value="TRBD-Containing_Protein"/>
</dbReference>
<dbReference type="Gene3D" id="1.10.10.60">
    <property type="entry name" value="Homeodomain-like"/>
    <property type="match status" value="1"/>
</dbReference>
<dbReference type="InterPro" id="IPR001005">
    <property type="entry name" value="SANT/Myb"/>
</dbReference>
<keyword evidence="1" id="KW-0539">Nucleus</keyword>
<feature type="domain" description="Myb-like" evidence="2">
    <location>
        <begin position="92"/>
        <end position="129"/>
    </location>
</feature>
<dbReference type="InterPro" id="IPR009057">
    <property type="entry name" value="Homeodomain-like_sf"/>
</dbReference>
<dbReference type="SMART" id="SM00717">
    <property type="entry name" value="SANT"/>
    <property type="match status" value="1"/>
</dbReference>
<dbReference type="PROSITE" id="PS51294">
    <property type="entry name" value="HTH_MYB"/>
    <property type="match status" value="1"/>
</dbReference>
<dbReference type="OrthoDB" id="608866at2759"/>
<dbReference type="SUPFAM" id="SSF46689">
    <property type="entry name" value="Homeodomain-like"/>
    <property type="match status" value="1"/>
</dbReference>
<evidence type="ECO:0000313" key="5">
    <source>
        <dbReference type="Proteomes" id="UP001165122"/>
    </source>
</evidence>
<evidence type="ECO:0000259" key="3">
    <source>
        <dbReference type="PROSITE" id="PS51294"/>
    </source>
</evidence>
<dbReference type="InterPro" id="IPR017930">
    <property type="entry name" value="Myb_dom"/>
</dbReference>
<comment type="caution">
    <text evidence="4">The sequence shown here is derived from an EMBL/GenBank/DDBJ whole genome shotgun (WGS) entry which is preliminary data.</text>
</comment>
<evidence type="ECO:0000313" key="4">
    <source>
        <dbReference type="EMBL" id="GMH55245.1"/>
    </source>
</evidence>
<reference evidence="5" key="1">
    <citation type="journal article" date="2023" name="Commun. Biol.">
        <title>Genome analysis of Parmales, the sister group of diatoms, reveals the evolutionary specialization of diatoms from phago-mixotrophs to photoautotrophs.</title>
        <authorList>
            <person name="Ban H."/>
            <person name="Sato S."/>
            <person name="Yoshikawa S."/>
            <person name="Yamada K."/>
            <person name="Nakamura Y."/>
            <person name="Ichinomiya M."/>
            <person name="Sato N."/>
            <person name="Blanc-Mathieu R."/>
            <person name="Endo H."/>
            <person name="Kuwata A."/>
            <person name="Ogata H."/>
        </authorList>
    </citation>
    <scope>NUCLEOTIDE SEQUENCE [LARGE SCALE GENOMIC DNA]</scope>
    <source>
        <strain evidence="5">NIES 3700</strain>
    </source>
</reference>
<keyword evidence="5" id="KW-1185">Reference proteome</keyword>
<organism evidence="4 5">
    <name type="scientific">Triparma laevis f. longispina</name>
    <dbReference type="NCBI Taxonomy" id="1714387"/>
    <lineage>
        <taxon>Eukaryota</taxon>
        <taxon>Sar</taxon>
        <taxon>Stramenopiles</taxon>
        <taxon>Ochrophyta</taxon>
        <taxon>Bolidophyceae</taxon>
        <taxon>Parmales</taxon>
        <taxon>Triparmaceae</taxon>
        <taxon>Triparma</taxon>
    </lineage>
</organism>
<sequence length="184" mass="20551">MVQDDGMEFLSVGACQPIVTLTATERENIIAIRRPTATGAVSTDSPGNISRGMVPIHALFDALGPSKKTKKKRRGAVLVEEQPRDVKKVKSAIKVQRREWTVEESTALLDGVEKHGRDWNKIKAESGDRLGKRSAYSLYLQLYQHYPDKNRELIEAQPPRPSAWTAEEKTMLLEGVGKHGLDFD</sequence>
<evidence type="ECO:0000256" key="1">
    <source>
        <dbReference type="ARBA" id="ARBA00023242"/>
    </source>
</evidence>
<dbReference type="Proteomes" id="UP001165122">
    <property type="component" value="Unassembled WGS sequence"/>
</dbReference>
<evidence type="ECO:0000259" key="2">
    <source>
        <dbReference type="PROSITE" id="PS50090"/>
    </source>
</evidence>
<dbReference type="PANTHER" id="PTHR46734">
    <property type="entry name" value="TELOMERIC REPEAT-BINDING FACTOR 1 TERF1"/>
    <property type="match status" value="1"/>
</dbReference>
<dbReference type="Pfam" id="PF00249">
    <property type="entry name" value="Myb_DNA-binding"/>
    <property type="match status" value="1"/>
</dbReference>
<evidence type="ECO:0008006" key="6">
    <source>
        <dbReference type="Google" id="ProtNLM"/>
    </source>
</evidence>
<accession>A0A9W6ZRL4</accession>
<proteinExistence type="predicted"/>
<protein>
    <recommendedName>
        <fullName evidence="6">Myb-like domain-containing protein</fullName>
    </recommendedName>
</protein>
<dbReference type="AlphaFoldDB" id="A0A9W6ZRL4"/>
<dbReference type="EMBL" id="BRXW01000443">
    <property type="protein sequence ID" value="GMH55245.1"/>
    <property type="molecule type" value="Genomic_DNA"/>
</dbReference>